<dbReference type="AlphaFoldDB" id="A0A1V1H7L5"/>
<gene>
    <name evidence="2" type="primary">Ogla0005M11.8</name>
</gene>
<name>A0A1V1H7L5_ORYGL</name>
<accession>A0A1V1H7L5</accession>
<proteinExistence type="predicted"/>
<reference evidence="2" key="1">
    <citation type="submission" date="2009-05" db="EMBL/GenBank/DDBJ databases">
        <title>Oryza sativa Japonica Group genomic DNA, chromosome 6, BAC clone:KMK0024M20, cultivar:Khau Mac Kho.</title>
        <authorList>
            <person name="Matsumoto T."/>
            <person name="Wu J."/>
            <person name="Kanamori H."/>
        </authorList>
    </citation>
    <scope>NUCLEOTIDE SEQUENCE</scope>
    <source>
        <strain evidence="2">IRGC 104038</strain>
    </source>
</reference>
<dbReference type="EMBL" id="AP011458">
    <property type="protein sequence ID" value="BAX24755.1"/>
    <property type="molecule type" value="Genomic_DNA"/>
</dbReference>
<protein>
    <submittedName>
        <fullName evidence="2">Uncharacterized protein</fullName>
    </submittedName>
</protein>
<organism evidence="2">
    <name type="scientific">Oryza glaberrima</name>
    <name type="common">African rice</name>
    <dbReference type="NCBI Taxonomy" id="4538"/>
    <lineage>
        <taxon>Eukaryota</taxon>
        <taxon>Viridiplantae</taxon>
        <taxon>Streptophyta</taxon>
        <taxon>Embryophyta</taxon>
        <taxon>Tracheophyta</taxon>
        <taxon>Spermatophyta</taxon>
        <taxon>Magnoliopsida</taxon>
        <taxon>Liliopsida</taxon>
        <taxon>Poales</taxon>
        <taxon>Poaceae</taxon>
        <taxon>BOP clade</taxon>
        <taxon>Oryzoideae</taxon>
        <taxon>Oryzeae</taxon>
        <taxon>Oryzinae</taxon>
        <taxon>Oryza</taxon>
    </lineage>
</organism>
<evidence type="ECO:0000313" key="2">
    <source>
        <dbReference type="EMBL" id="BAX24755.1"/>
    </source>
</evidence>
<sequence length="81" mass="8853">MGVSLRLLLAERRYLPLSGGGSAPPRGYPTRLRPPARQAVSAAEEAQEPLPPPSPSSCDEWWWRHVGSEPSRVSETGLSEM</sequence>
<evidence type="ECO:0000256" key="1">
    <source>
        <dbReference type="SAM" id="MobiDB-lite"/>
    </source>
</evidence>
<feature type="region of interest" description="Disordered" evidence="1">
    <location>
        <begin position="16"/>
        <end position="61"/>
    </location>
</feature>